<evidence type="ECO:0000313" key="4">
    <source>
        <dbReference type="EMBL" id="MCY0389527.1"/>
    </source>
</evidence>
<keyword evidence="2 3" id="KW-0663">Pyridoxal phosphate</keyword>
<comment type="similarity">
    <text evidence="3">Belongs to the class-III pyridoxal-phosphate-dependent aminotransferase family.</text>
</comment>
<organism evidence="4 5">
    <name type="scientific">Robbsia betulipollinis</name>
    <dbReference type="NCBI Taxonomy" id="2981849"/>
    <lineage>
        <taxon>Bacteria</taxon>
        <taxon>Pseudomonadati</taxon>
        <taxon>Pseudomonadota</taxon>
        <taxon>Betaproteobacteria</taxon>
        <taxon>Burkholderiales</taxon>
        <taxon>Burkholderiaceae</taxon>
        <taxon>Robbsia</taxon>
    </lineage>
</organism>
<comment type="cofactor">
    <cofactor evidence="1">
        <name>pyridoxal 5'-phosphate</name>
        <dbReference type="ChEBI" id="CHEBI:597326"/>
    </cofactor>
</comment>
<evidence type="ECO:0000256" key="3">
    <source>
        <dbReference type="RuleBase" id="RU003560"/>
    </source>
</evidence>
<dbReference type="InterPro" id="IPR015422">
    <property type="entry name" value="PyrdxlP-dep_Trfase_small"/>
</dbReference>
<keyword evidence="5" id="KW-1185">Reference proteome</keyword>
<dbReference type="InterPro" id="IPR005814">
    <property type="entry name" value="Aminotrans_3"/>
</dbReference>
<evidence type="ECO:0000256" key="2">
    <source>
        <dbReference type="ARBA" id="ARBA00022898"/>
    </source>
</evidence>
<protein>
    <submittedName>
        <fullName evidence="4">Aminotransferase class III-fold pyridoxal phosphate-dependent enzyme</fullName>
    </submittedName>
</protein>
<sequence length="413" mass="43265">MGHLVGDVSSSARGFPTDAGRPLGIVRSQGAHMWDGDGRRFIDTVLGFGATMLGHAPSAVIAPVSTALATNPMPSVNHPGEAAAATALARYTGPLEKIVFTNSGSEAVHLAVRIARAATGRRRIVKMAAGFDGWLDGVVFGNVGSPEAHFAQERRPATEHVVLTRFNDARDIDTVFAEYDDIAAVLVEPMLANAGCLVPRDGYLAHLQAVARRHGALLICDEVLMGFRLHAGLSAHWYGLDPDLASLGKAIGSGIAVAAVAGKAEVMRVLEQGGALRGGTYSGNPVACAAVQATLPLLAQGDYAALRARGDRLRAAIVGCFARHGIAVATSGYGNVFGIWFGAQAPSTYDEACLIADPAMSLALHWQLRQAGVLLMPSPHGRLYLSFAHDDAVVDQLVSAFEKAIPRMPGVRG</sequence>
<evidence type="ECO:0000313" key="5">
    <source>
        <dbReference type="Proteomes" id="UP001082899"/>
    </source>
</evidence>
<dbReference type="GO" id="GO:0008483">
    <property type="term" value="F:transaminase activity"/>
    <property type="evidence" value="ECO:0007669"/>
    <property type="project" value="UniProtKB-KW"/>
</dbReference>
<dbReference type="Pfam" id="PF00202">
    <property type="entry name" value="Aminotran_3"/>
    <property type="match status" value="1"/>
</dbReference>
<dbReference type="PANTHER" id="PTHR43713:SF3">
    <property type="entry name" value="GLUTAMATE-1-SEMIALDEHYDE 2,1-AMINOMUTASE 1, CHLOROPLASTIC-RELATED"/>
    <property type="match status" value="1"/>
</dbReference>
<keyword evidence="4" id="KW-0032">Aminotransferase</keyword>
<dbReference type="InterPro" id="IPR015424">
    <property type="entry name" value="PyrdxlP-dep_Trfase"/>
</dbReference>
<dbReference type="Gene3D" id="3.90.1150.10">
    <property type="entry name" value="Aspartate Aminotransferase, domain 1"/>
    <property type="match status" value="1"/>
</dbReference>
<name>A0ABT3ZSW0_9BURK</name>
<evidence type="ECO:0000256" key="1">
    <source>
        <dbReference type="ARBA" id="ARBA00001933"/>
    </source>
</evidence>
<keyword evidence="4" id="KW-0808">Transferase</keyword>
<dbReference type="Proteomes" id="UP001082899">
    <property type="component" value="Unassembled WGS sequence"/>
</dbReference>
<dbReference type="CDD" id="cd00610">
    <property type="entry name" value="OAT_like"/>
    <property type="match status" value="1"/>
</dbReference>
<dbReference type="PANTHER" id="PTHR43713">
    <property type="entry name" value="GLUTAMATE-1-SEMIALDEHYDE 2,1-AMINOMUTASE"/>
    <property type="match status" value="1"/>
</dbReference>
<dbReference type="RefSeq" id="WP_267849424.1">
    <property type="nucleotide sequence ID" value="NZ_JAPMXC010000010.1"/>
</dbReference>
<dbReference type="Gene3D" id="3.40.640.10">
    <property type="entry name" value="Type I PLP-dependent aspartate aminotransferase-like (Major domain)"/>
    <property type="match status" value="1"/>
</dbReference>
<dbReference type="SUPFAM" id="SSF53383">
    <property type="entry name" value="PLP-dependent transferases"/>
    <property type="match status" value="1"/>
</dbReference>
<dbReference type="InterPro" id="IPR049704">
    <property type="entry name" value="Aminotrans_3_PPA_site"/>
</dbReference>
<reference evidence="4" key="1">
    <citation type="submission" date="2022-11" db="EMBL/GenBank/DDBJ databases">
        <title>Robbsia betulipollinis sp. nov., isolated from pollen of birch (Betula pendula).</title>
        <authorList>
            <person name="Shi H."/>
            <person name="Ambika Manirajan B."/>
            <person name="Ratering S."/>
            <person name="Geissler-Plaum R."/>
            <person name="Schnell S."/>
        </authorList>
    </citation>
    <scope>NUCLEOTIDE SEQUENCE</scope>
    <source>
        <strain evidence="4">Bb-Pol-6</strain>
    </source>
</reference>
<gene>
    <name evidence="4" type="ORF">OVY01_20485</name>
</gene>
<dbReference type="PROSITE" id="PS00600">
    <property type="entry name" value="AA_TRANSFER_CLASS_3"/>
    <property type="match status" value="1"/>
</dbReference>
<comment type="caution">
    <text evidence="4">The sequence shown here is derived from an EMBL/GenBank/DDBJ whole genome shotgun (WGS) entry which is preliminary data.</text>
</comment>
<dbReference type="InterPro" id="IPR015421">
    <property type="entry name" value="PyrdxlP-dep_Trfase_major"/>
</dbReference>
<accession>A0ABT3ZSW0</accession>
<dbReference type="EMBL" id="JAPMXC010000010">
    <property type="protein sequence ID" value="MCY0389527.1"/>
    <property type="molecule type" value="Genomic_DNA"/>
</dbReference>
<proteinExistence type="inferred from homology"/>